<keyword evidence="2" id="KW-1185">Reference proteome</keyword>
<evidence type="ECO:0000313" key="1">
    <source>
        <dbReference type="EMBL" id="EGF92565.1"/>
    </source>
</evidence>
<accession>F4QH28</accession>
<dbReference type="Proteomes" id="UP000006512">
    <property type="component" value="Unassembled WGS sequence"/>
</dbReference>
<reference evidence="2" key="1">
    <citation type="submission" date="2011-03" db="EMBL/GenBank/DDBJ databases">
        <title>Draft genome sequence of Brevundimonas diminuta.</title>
        <authorList>
            <person name="Brown P.J.B."/>
            <person name="Buechlein A."/>
            <person name="Hemmerich C."/>
            <person name="Brun Y.V."/>
        </authorList>
    </citation>
    <scope>NUCLEOTIDE SEQUENCE [LARGE SCALE GENOMIC DNA]</scope>
    <source>
        <strain evidence="2">C19</strain>
    </source>
</reference>
<sequence>MESASRFVIATLGAMALIGAVAWAFVAFDNGGCSGGIECRTEAQRTQVQY</sequence>
<proteinExistence type="predicted"/>
<organism evidence="1 2">
    <name type="scientific">Asticcacaulis biprosthecium C19</name>
    <dbReference type="NCBI Taxonomy" id="715226"/>
    <lineage>
        <taxon>Bacteria</taxon>
        <taxon>Pseudomonadati</taxon>
        <taxon>Pseudomonadota</taxon>
        <taxon>Alphaproteobacteria</taxon>
        <taxon>Caulobacterales</taxon>
        <taxon>Caulobacteraceae</taxon>
        <taxon>Asticcacaulis</taxon>
    </lineage>
</organism>
<dbReference type="HOGENOM" id="CLU_3114104_0_0_5"/>
<name>F4QH28_9CAUL</name>
<dbReference type="EMBL" id="GL883077">
    <property type="protein sequence ID" value="EGF92565.1"/>
    <property type="molecule type" value="Genomic_DNA"/>
</dbReference>
<dbReference type="STRING" id="715226.ABI_10020"/>
<evidence type="ECO:0000313" key="2">
    <source>
        <dbReference type="Proteomes" id="UP000006512"/>
    </source>
</evidence>
<protein>
    <submittedName>
        <fullName evidence="1">Uncharacterized protein</fullName>
    </submittedName>
</protein>
<gene>
    <name evidence="1" type="ORF">ABI_10020</name>
</gene>
<dbReference type="AlphaFoldDB" id="F4QH28"/>